<dbReference type="InterPro" id="IPR001261">
    <property type="entry name" value="ArgE/DapE_CS"/>
</dbReference>
<dbReference type="Gene3D" id="1.10.150.900">
    <property type="match status" value="1"/>
</dbReference>
<dbReference type="Gene3D" id="3.30.70.360">
    <property type="match status" value="1"/>
</dbReference>
<keyword evidence="7 10" id="KW-0862">Zinc</keyword>
<dbReference type="EMBL" id="WIXP02000016">
    <property type="protein sequence ID" value="KAF6198679.1"/>
    <property type="molecule type" value="Genomic_DNA"/>
</dbReference>
<gene>
    <name evidence="12" type="ORF">GE061_008431</name>
</gene>
<evidence type="ECO:0000256" key="10">
    <source>
        <dbReference type="PIRSR" id="PIRSR610159-2"/>
    </source>
</evidence>
<dbReference type="PROSITE" id="PS00759">
    <property type="entry name" value="ARGE_DAPE_CPG2_2"/>
    <property type="match status" value="1"/>
</dbReference>
<evidence type="ECO:0000256" key="9">
    <source>
        <dbReference type="PIRSR" id="PIRSR610159-1"/>
    </source>
</evidence>
<evidence type="ECO:0000256" key="5">
    <source>
        <dbReference type="ARBA" id="ARBA00022723"/>
    </source>
</evidence>
<dbReference type="NCBIfam" id="TIGR01880">
    <property type="entry name" value="Ac-peptdase-euk"/>
    <property type="match status" value="1"/>
</dbReference>
<dbReference type="InterPro" id="IPR052083">
    <property type="entry name" value="Aminoacylase-1_M20A"/>
</dbReference>
<evidence type="ECO:0000256" key="3">
    <source>
        <dbReference type="ARBA" id="ARBA00011913"/>
    </source>
</evidence>
<feature type="binding site" evidence="10">
    <location>
        <position position="193"/>
    </location>
    <ligand>
        <name>Zn(2+)</name>
        <dbReference type="ChEBI" id="CHEBI:29105"/>
        <label>1</label>
    </ligand>
</feature>
<name>A0A8S9WR71_APOLU</name>
<dbReference type="PANTHER" id="PTHR45892">
    <property type="entry name" value="AMINOACYLASE-1"/>
    <property type="match status" value="1"/>
</dbReference>
<accession>A0A8S9WR71</accession>
<comment type="subcellular location">
    <subcellularLocation>
        <location evidence="1">Cytoplasm</location>
    </subcellularLocation>
</comment>
<organism evidence="12 13">
    <name type="scientific">Apolygus lucorum</name>
    <name type="common">Small green plant bug</name>
    <name type="synonym">Lygocoris lucorum</name>
    <dbReference type="NCBI Taxonomy" id="248454"/>
    <lineage>
        <taxon>Eukaryota</taxon>
        <taxon>Metazoa</taxon>
        <taxon>Ecdysozoa</taxon>
        <taxon>Arthropoda</taxon>
        <taxon>Hexapoda</taxon>
        <taxon>Insecta</taxon>
        <taxon>Pterygota</taxon>
        <taxon>Neoptera</taxon>
        <taxon>Paraneoptera</taxon>
        <taxon>Hemiptera</taxon>
        <taxon>Heteroptera</taxon>
        <taxon>Panheteroptera</taxon>
        <taxon>Cimicomorpha</taxon>
        <taxon>Miridae</taxon>
        <taxon>Mirini</taxon>
        <taxon>Apolygus</taxon>
    </lineage>
</organism>
<protein>
    <recommendedName>
        <fullName evidence="3">N-acyl-aliphatic-L-amino acid amidohydrolase</fullName>
        <ecNumber evidence="3">3.5.1.14</ecNumber>
    </recommendedName>
    <alternativeName>
        <fullName evidence="8">N-acyl-L-amino-acid amidohydrolase</fullName>
    </alternativeName>
</protein>
<evidence type="ECO:0000313" key="12">
    <source>
        <dbReference type="EMBL" id="KAF6198679.1"/>
    </source>
</evidence>
<proteinExistence type="inferred from homology"/>
<dbReference type="Pfam" id="PF07687">
    <property type="entry name" value="M20_dimer"/>
    <property type="match status" value="1"/>
</dbReference>
<feature type="active site" description="Proton acceptor" evidence="9">
    <location>
        <position position="227"/>
    </location>
</feature>
<dbReference type="CDD" id="cd05646">
    <property type="entry name" value="M20_AcylaseI_like"/>
    <property type="match status" value="1"/>
</dbReference>
<keyword evidence="13" id="KW-1185">Reference proteome</keyword>
<dbReference type="EC" id="3.5.1.14" evidence="3"/>
<evidence type="ECO:0000313" key="13">
    <source>
        <dbReference type="Proteomes" id="UP000466442"/>
    </source>
</evidence>
<sequence>MAGWGAPVSAGLYSRCNHGLSRNEVGERRQGGASILEGVERRGRACAWSGGAAGGATGGGGGNSSAAGAVIGGDPADLARARFGAEMTEHIAVKNFREYLRIPTVQPNVNYDACVEFLKRMAKGLGLPCKVYTPVRNKPIVVITWQGTNPNIPTLLLNSHMDVVPVFKEKWTHDPFGAEKDANGNIYARGAQDMKCVGIQYIEAVRKLKESGVKLSRTIHMSFVPDEEIGGEDGMGIWSQTEDFKALNVGCALDEGMASPDETYILFYAERSIWQVHIHCPGTPGHGSLLLPETAGEKMRKVIDSFMDYRSKEKLKLETNPDLSIGDVITINLTRVKGGVQNNVIPPEMIVGFDCRLPPSTDLEAFDKFISDTCKAAGKGVYPEFQQKQASCDITKLDNTNPFWITFKEVIDNLGLKVKHRVFPGGTDSRFVRALGIPAFGFSPMNETPVLLHDHDEFFHGEFLISGAEAQRFTDFTPSHQTPQLRWKPQKEIKYFIITHLINKNQPLF</sequence>
<comment type="caution">
    <text evidence="12">The sequence shown here is derived from an EMBL/GenBank/DDBJ whole genome shotgun (WGS) entry which is preliminary data.</text>
</comment>
<comment type="similarity">
    <text evidence="2">Belongs to the peptidase M20A family.</text>
</comment>
<dbReference type="GO" id="GO:0046872">
    <property type="term" value="F:metal ion binding"/>
    <property type="evidence" value="ECO:0007669"/>
    <property type="project" value="UniProtKB-KW"/>
</dbReference>
<evidence type="ECO:0000256" key="2">
    <source>
        <dbReference type="ARBA" id="ARBA00006247"/>
    </source>
</evidence>
<feature type="binding site" evidence="10">
    <location>
        <position position="160"/>
    </location>
    <ligand>
        <name>Zn(2+)</name>
        <dbReference type="ChEBI" id="CHEBI:29105"/>
        <label>1</label>
    </ligand>
</feature>
<keyword evidence="4" id="KW-0963">Cytoplasm</keyword>
<dbReference type="FunFam" id="3.30.70.360:FF:000005">
    <property type="entry name" value="Putative Aminoacylase-1"/>
    <property type="match status" value="1"/>
</dbReference>
<dbReference type="InterPro" id="IPR036264">
    <property type="entry name" value="Bact_exopeptidase_dim_dom"/>
</dbReference>
<feature type="binding site" evidence="10">
    <location>
        <position position="453"/>
    </location>
    <ligand>
        <name>Zn(2+)</name>
        <dbReference type="ChEBI" id="CHEBI:29105"/>
        <label>2</label>
    </ligand>
</feature>
<dbReference type="Proteomes" id="UP000466442">
    <property type="component" value="Linkage Group LG16"/>
</dbReference>
<comment type="cofactor">
    <cofactor evidence="10">
        <name>Zn(2+)</name>
        <dbReference type="ChEBI" id="CHEBI:29105"/>
    </cofactor>
    <text evidence="10">Binds 2 Zn(2+) ions per subunit.</text>
</comment>
<feature type="domain" description="Peptidase M20 dimerisation" evidence="11">
    <location>
        <begin position="268"/>
        <end position="378"/>
    </location>
</feature>
<dbReference type="GO" id="GO:0005737">
    <property type="term" value="C:cytoplasm"/>
    <property type="evidence" value="ECO:0007669"/>
    <property type="project" value="UniProtKB-SubCell"/>
</dbReference>
<feature type="binding site" evidence="10">
    <location>
        <position position="255"/>
    </location>
    <ligand>
        <name>Zn(2+)</name>
        <dbReference type="ChEBI" id="CHEBI:29105"/>
        <label>1</label>
    </ligand>
</feature>
<evidence type="ECO:0000256" key="1">
    <source>
        <dbReference type="ARBA" id="ARBA00004496"/>
    </source>
</evidence>
<evidence type="ECO:0000256" key="4">
    <source>
        <dbReference type="ARBA" id="ARBA00022490"/>
    </source>
</evidence>
<evidence type="ECO:0000256" key="8">
    <source>
        <dbReference type="ARBA" id="ARBA00029656"/>
    </source>
</evidence>
<dbReference type="GO" id="GO:0006520">
    <property type="term" value="P:amino acid metabolic process"/>
    <property type="evidence" value="ECO:0007669"/>
    <property type="project" value="InterPro"/>
</dbReference>
<feature type="active site" evidence="9">
    <location>
        <position position="162"/>
    </location>
</feature>
<evidence type="ECO:0000259" key="11">
    <source>
        <dbReference type="Pfam" id="PF07687"/>
    </source>
</evidence>
<dbReference type="AlphaFoldDB" id="A0A8S9WR71"/>
<feature type="binding site" evidence="10">
    <location>
        <position position="228"/>
    </location>
    <ligand>
        <name>Zn(2+)</name>
        <dbReference type="ChEBI" id="CHEBI:29105"/>
        <label>2</label>
    </ligand>
</feature>
<evidence type="ECO:0000256" key="6">
    <source>
        <dbReference type="ARBA" id="ARBA00022801"/>
    </source>
</evidence>
<dbReference type="PANTHER" id="PTHR45892:SF1">
    <property type="entry name" value="AMINOACYLASE-1"/>
    <property type="match status" value="1"/>
</dbReference>
<keyword evidence="6" id="KW-0378">Hydrolase</keyword>
<dbReference type="Pfam" id="PF01546">
    <property type="entry name" value="Peptidase_M20"/>
    <property type="match status" value="1"/>
</dbReference>
<dbReference type="PROSITE" id="PS00758">
    <property type="entry name" value="ARGE_DAPE_CPG2_1"/>
    <property type="match status" value="1"/>
</dbReference>
<dbReference type="InterPro" id="IPR011650">
    <property type="entry name" value="Peptidase_M20_dimer"/>
</dbReference>
<dbReference type="GO" id="GO:0004046">
    <property type="term" value="F:aminoacylase activity"/>
    <property type="evidence" value="ECO:0007669"/>
    <property type="project" value="UniProtKB-EC"/>
</dbReference>
<dbReference type="SUPFAM" id="SSF53187">
    <property type="entry name" value="Zn-dependent exopeptidases"/>
    <property type="match status" value="1"/>
</dbReference>
<dbReference type="OrthoDB" id="3064516at2759"/>
<keyword evidence="5 10" id="KW-0479">Metal-binding</keyword>
<reference evidence="12" key="1">
    <citation type="journal article" date="2021" name="Mol. Ecol. Resour.">
        <title>Apolygus lucorum genome provides insights into omnivorousness and mesophyll feeding.</title>
        <authorList>
            <person name="Liu Y."/>
            <person name="Liu H."/>
            <person name="Wang H."/>
            <person name="Huang T."/>
            <person name="Liu B."/>
            <person name="Yang B."/>
            <person name="Yin L."/>
            <person name="Li B."/>
            <person name="Zhang Y."/>
            <person name="Zhang S."/>
            <person name="Jiang F."/>
            <person name="Zhang X."/>
            <person name="Ren Y."/>
            <person name="Wang B."/>
            <person name="Wang S."/>
            <person name="Lu Y."/>
            <person name="Wu K."/>
            <person name="Fan W."/>
            <person name="Wang G."/>
        </authorList>
    </citation>
    <scope>NUCLEOTIDE SEQUENCE</scope>
    <source>
        <strain evidence="12">12Hb</strain>
    </source>
</reference>
<evidence type="ECO:0000256" key="7">
    <source>
        <dbReference type="ARBA" id="ARBA00022833"/>
    </source>
</evidence>
<feature type="binding site" evidence="10">
    <location>
        <position position="193"/>
    </location>
    <ligand>
        <name>Zn(2+)</name>
        <dbReference type="ChEBI" id="CHEBI:29105"/>
        <label>2</label>
    </ligand>
</feature>
<dbReference type="Gene3D" id="3.40.630.10">
    <property type="entry name" value="Zn peptidases"/>
    <property type="match status" value="1"/>
</dbReference>
<dbReference type="SUPFAM" id="SSF55031">
    <property type="entry name" value="Bacterial exopeptidase dimerisation domain"/>
    <property type="match status" value="1"/>
</dbReference>
<dbReference type="FunFam" id="3.40.630.10:FF:000019">
    <property type="entry name" value="Aminoacylase 1"/>
    <property type="match status" value="1"/>
</dbReference>
<dbReference type="InterPro" id="IPR002933">
    <property type="entry name" value="Peptidase_M20"/>
</dbReference>
<dbReference type="InterPro" id="IPR010159">
    <property type="entry name" value="N-acyl_aa_amidohydrolase"/>
</dbReference>